<protein>
    <submittedName>
        <fullName evidence="1">Uncharacterized protein</fullName>
    </submittedName>
</protein>
<comment type="caution">
    <text evidence="1">The sequence shown here is derived from an EMBL/GenBank/DDBJ whole genome shotgun (WGS) entry which is preliminary data.</text>
</comment>
<organism evidence="1 2">
    <name type="scientific">Solitalea longa</name>
    <dbReference type="NCBI Taxonomy" id="2079460"/>
    <lineage>
        <taxon>Bacteria</taxon>
        <taxon>Pseudomonadati</taxon>
        <taxon>Bacteroidota</taxon>
        <taxon>Sphingobacteriia</taxon>
        <taxon>Sphingobacteriales</taxon>
        <taxon>Sphingobacteriaceae</taxon>
        <taxon>Solitalea</taxon>
    </lineage>
</organism>
<dbReference type="AlphaFoldDB" id="A0A2S4ZZI2"/>
<keyword evidence="2" id="KW-1185">Reference proteome</keyword>
<dbReference type="Proteomes" id="UP000236893">
    <property type="component" value="Unassembled WGS sequence"/>
</dbReference>
<gene>
    <name evidence="1" type="ORF">C3K47_15580</name>
</gene>
<dbReference type="EMBL" id="PQVF01000011">
    <property type="protein sequence ID" value="POY35479.1"/>
    <property type="molecule type" value="Genomic_DNA"/>
</dbReference>
<accession>A0A2S4ZZI2</accession>
<evidence type="ECO:0000313" key="1">
    <source>
        <dbReference type="EMBL" id="POY35479.1"/>
    </source>
</evidence>
<reference evidence="1 2" key="1">
    <citation type="submission" date="2018-01" db="EMBL/GenBank/DDBJ databases">
        <authorList>
            <person name="Gaut B.S."/>
            <person name="Morton B.R."/>
            <person name="Clegg M.T."/>
            <person name="Duvall M.R."/>
        </authorList>
    </citation>
    <scope>NUCLEOTIDE SEQUENCE [LARGE SCALE GENOMIC DNA]</scope>
    <source>
        <strain evidence="1 2">HR-AV</strain>
    </source>
</reference>
<proteinExistence type="predicted"/>
<evidence type="ECO:0000313" key="2">
    <source>
        <dbReference type="Proteomes" id="UP000236893"/>
    </source>
</evidence>
<dbReference type="RefSeq" id="WP_103790084.1">
    <property type="nucleotide sequence ID" value="NZ_PQVF01000011.1"/>
</dbReference>
<sequence>MKILENVELDILIEYNGEVHNRLINKGCNYLETIYAIDPTEMEADDKVVFVIVPIINKIDGPLANSPYVLSINDETVKSVVNGDYPVRWLINPEHLN</sequence>
<name>A0A2S4ZZI2_9SPHI</name>